<gene>
    <name evidence="1" type="ORF">MHI_LOCUS966166</name>
</gene>
<proteinExistence type="predicted"/>
<accession>A0A6V7HL80</accession>
<evidence type="ECO:0000313" key="2">
    <source>
        <dbReference type="Proteomes" id="UP000752696"/>
    </source>
</evidence>
<sequence>NFMFHREESRWSKLRLEYVSVADAGTSILSILDITTQGNNSIDCANTRSIRIHRHQNTLYFAPSHPPQPTPPQPLLSFARSVCYMFLLVCSWKIGSRTFPRCSRKSPEYPETDANALMRHLQPRDVTQICRVSPGHYCIYTAADISRPGQEQQEQVEARVSDGG</sequence>
<comment type="caution">
    <text evidence="1">The sequence shown here is derived from an EMBL/GenBank/DDBJ whole genome shotgun (WGS) entry which is preliminary data.</text>
</comment>
<organism evidence="1 2">
    <name type="scientific">Heterotrigona itama</name>
    <dbReference type="NCBI Taxonomy" id="395501"/>
    <lineage>
        <taxon>Eukaryota</taxon>
        <taxon>Metazoa</taxon>
        <taxon>Ecdysozoa</taxon>
        <taxon>Arthropoda</taxon>
        <taxon>Hexapoda</taxon>
        <taxon>Insecta</taxon>
        <taxon>Pterygota</taxon>
        <taxon>Neoptera</taxon>
        <taxon>Endopterygota</taxon>
        <taxon>Hymenoptera</taxon>
        <taxon>Apocrita</taxon>
        <taxon>Aculeata</taxon>
        <taxon>Apoidea</taxon>
        <taxon>Anthophila</taxon>
        <taxon>Apidae</taxon>
        <taxon>Heterotrigona</taxon>
    </lineage>
</organism>
<feature type="non-terminal residue" evidence="1">
    <location>
        <position position="1"/>
    </location>
</feature>
<reference evidence="1" key="1">
    <citation type="submission" date="2020-07" db="EMBL/GenBank/DDBJ databases">
        <authorList>
            <person name="Nazaruddin N."/>
        </authorList>
    </citation>
    <scope>NUCLEOTIDE SEQUENCE</scope>
</reference>
<name>A0A6V7HL80_9HYME</name>
<protein>
    <submittedName>
        <fullName evidence="1">Uncharacterized protein</fullName>
    </submittedName>
</protein>
<dbReference type="AlphaFoldDB" id="A0A6V7HL80"/>
<dbReference type="Proteomes" id="UP000752696">
    <property type="component" value="Unassembled WGS sequence"/>
</dbReference>
<evidence type="ECO:0000313" key="1">
    <source>
        <dbReference type="EMBL" id="CAD1480813.1"/>
    </source>
</evidence>
<dbReference type="EMBL" id="CAJDYZ010012830">
    <property type="protein sequence ID" value="CAD1480813.1"/>
    <property type="molecule type" value="Genomic_DNA"/>
</dbReference>
<keyword evidence="2" id="KW-1185">Reference proteome</keyword>